<keyword evidence="4" id="KW-1185">Reference proteome</keyword>
<keyword evidence="2" id="KW-1133">Transmembrane helix</keyword>
<evidence type="ECO:0000313" key="4">
    <source>
        <dbReference type="Proteomes" id="UP000593567"/>
    </source>
</evidence>
<dbReference type="AlphaFoldDB" id="A0A7J7KE93"/>
<gene>
    <name evidence="3" type="ORF">EB796_005516</name>
</gene>
<feature type="compositionally biased region" description="Basic and acidic residues" evidence="1">
    <location>
        <begin position="23"/>
        <end position="34"/>
    </location>
</feature>
<proteinExistence type="predicted"/>
<reference evidence="3" key="1">
    <citation type="submission" date="2020-06" db="EMBL/GenBank/DDBJ databases">
        <title>Draft genome of Bugula neritina, a colonial animal packing powerful symbionts and potential medicines.</title>
        <authorList>
            <person name="Rayko M."/>
        </authorList>
    </citation>
    <scope>NUCLEOTIDE SEQUENCE [LARGE SCALE GENOMIC DNA]</scope>
    <source>
        <strain evidence="3">Kwan_BN1</strain>
    </source>
</reference>
<evidence type="ECO:0000313" key="3">
    <source>
        <dbReference type="EMBL" id="KAF6036161.1"/>
    </source>
</evidence>
<dbReference type="Proteomes" id="UP000593567">
    <property type="component" value="Unassembled WGS sequence"/>
</dbReference>
<comment type="caution">
    <text evidence="3">The sequence shown here is derived from an EMBL/GenBank/DDBJ whole genome shotgun (WGS) entry which is preliminary data.</text>
</comment>
<keyword evidence="2" id="KW-0812">Transmembrane</keyword>
<organism evidence="3 4">
    <name type="scientific">Bugula neritina</name>
    <name type="common">Brown bryozoan</name>
    <name type="synonym">Sertularia neritina</name>
    <dbReference type="NCBI Taxonomy" id="10212"/>
    <lineage>
        <taxon>Eukaryota</taxon>
        <taxon>Metazoa</taxon>
        <taxon>Spiralia</taxon>
        <taxon>Lophotrochozoa</taxon>
        <taxon>Bryozoa</taxon>
        <taxon>Gymnolaemata</taxon>
        <taxon>Cheilostomatida</taxon>
        <taxon>Flustrina</taxon>
        <taxon>Buguloidea</taxon>
        <taxon>Bugulidae</taxon>
        <taxon>Bugula</taxon>
    </lineage>
</organism>
<accession>A0A7J7KE93</accession>
<feature type="transmembrane region" description="Helical" evidence="2">
    <location>
        <begin position="231"/>
        <end position="255"/>
    </location>
</feature>
<evidence type="ECO:0000256" key="1">
    <source>
        <dbReference type="SAM" id="MobiDB-lite"/>
    </source>
</evidence>
<feature type="region of interest" description="Disordered" evidence="1">
    <location>
        <begin position="1"/>
        <end position="51"/>
    </location>
</feature>
<keyword evidence="2" id="KW-0472">Membrane</keyword>
<evidence type="ECO:0000256" key="2">
    <source>
        <dbReference type="SAM" id="Phobius"/>
    </source>
</evidence>
<sequence length="269" mass="29795">MAEAAPRDPMAPPSYNELFGSKTQEDKPEGKEEEISTDTPPQLPPSSEDSISISIDIVQSQATAPPPDVSSEPFKCPRVKCCARPKLELPRCPSRCSTSSNCLRSSRGCCDLNESCSGAGFIVTYVVGVLLCISNTCFGRIYSNCIDYSSYAQSLLTIGVLGFIYLALGVFIIIRRWGGHDEDKVSTVLWRIVGPFIILAAFYYGACTFYEWWMFRSCEPFAFSCTCGNTLLIYSMIFYSIGMIVAVPISLYIIFTICTKIPSFYKKIC</sequence>
<feature type="transmembrane region" description="Helical" evidence="2">
    <location>
        <begin position="154"/>
        <end position="177"/>
    </location>
</feature>
<feature type="transmembrane region" description="Helical" evidence="2">
    <location>
        <begin position="189"/>
        <end position="210"/>
    </location>
</feature>
<name>A0A7J7KE93_BUGNE</name>
<dbReference type="EMBL" id="VXIV02000769">
    <property type="protein sequence ID" value="KAF6036161.1"/>
    <property type="molecule type" value="Genomic_DNA"/>
</dbReference>
<protein>
    <submittedName>
        <fullName evidence="3">Uncharacterized protein</fullName>
    </submittedName>
</protein>
<feature type="transmembrane region" description="Helical" evidence="2">
    <location>
        <begin position="119"/>
        <end position="142"/>
    </location>
</feature>